<keyword evidence="2" id="KW-1185">Reference proteome</keyword>
<comment type="caution">
    <text evidence="1">The sequence shown here is derived from an EMBL/GenBank/DDBJ whole genome shotgun (WGS) entry which is preliminary data.</text>
</comment>
<evidence type="ECO:0000313" key="1">
    <source>
        <dbReference type="EMBL" id="KAJ8007905.1"/>
    </source>
</evidence>
<protein>
    <submittedName>
        <fullName evidence="1">Uncharacterized protein</fullName>
    </submittedName>
</protein>
<proteinExistence type="predicted"/>
<organism evidence="1 2">
    <name type="scientific">Dallia pectoralis</name>
    <name type="common">Alaska blackfish</name>
    <dbReference type="NCBI Taxonomy" id="75939"/>
    <lineage>
        <taxon>Eukaryota</taxon>
        <taxon>Metazoa</taxon>
        <taxon>Chordata</taxon>
        <taxon>Craniata</taxon>
        <taxon>Vertebrata</taxon>
        <taxon>Euteleostomi</taxon>
        <taxon>Actinopterygii</taxon>
        <taxon>Neopterygii</taxon>
        <taxon>Teleostei</taxon>
        <taxon>Protacanthopterygii</taxon>
        <taxon>Esociformes</taxon>
        <taxon>Umbridae</taxon>
        <taxon>Dallia</taxon>
    </lineage>
</organism>
<evidence type="ECO:0000313" key="2">
    <source>
        <dbReference type="Proteomes" id="UP001157502"/>
    </source>
</evidence>
<name>A0ACC2GWL6_DALPE</name>
<sequence>MDHYWFCVLLSLPKATVSVSPVSQVYSGETVTLQCEISDYTDWKYYWYFNNKQQRPGLPSTTITTLSDQDGQYQCQGTRTGRPKSSQRSGSLQITVTANHPKATLSSDQKDVLTGDSVTLTCTVESSGWRFYWYRHRQDSEPVETTSGSSYTLNLVNVSDGGQYRCRAGRGDPVYYTQYSEPVYIQITERPVAVLTLQPNWTQIFRGEGVKGNKISKTSDAVQLTVSNQPKVVLSISPQWLNPGDSVTLICEVKEPSTGWRFSWYKTVPYRTGLPSLLYKSYSVEPLSGYETTEESYTLSPAGPTDTGGYVCRAGRGAPVYYTDYSEPQYLWSGVSDLQSSVSLSPNRTQHFTLKSLYLSCDQKGNSTGWRLMRYTETGVKSGCSSNWRSITGSTCNITSTSTGDSGVYWCESGSGQSSNAVNITVSGDDVILESPAHPVTEGNSVTLHCIYRYQPQTNTKVDFYKDGVLIRNGTTGEITIPTVSKSDEGFYKCKSDQRESPESWMTVRSPRFSTSVLVGVGVSLVAAVLLTLFLVLLCQYKNNNGPCFNKKCKPIHNQSTNQDPQQDQGPTQVQSPDAGYTDNDNIYHMINHIGNNDKDCAGVSVAIGSGDVTYAQIQLKKLDKKRKGKPADPNEYSVYSELKIVEATGDVTYAQIQPKKLDKKRKGKPADPNSVYSELKIVEATASSGPVDVTYAEINLKNKIKPQKKKSS</sequence>
<dbReference type="Proteomes" id="UP001157502">
    <property type="component" value="Chromosome 8"/>
</dbReference>
<reference evidence="1" key="1">
    <citation type="submission" date="2021-05" db="EMBL/GenBank/DDBJ databases">
        <authorList>
            <person name="Pan Q."/>
            <person name="Jouanno E."/>
            <person name="Zahm M."/>
            <person name="Klopp C."/>
            <person name="Cabau C."/>
            <person name="Louis A."/>
            <person name="Berthelot C."/>
            <person name="Parey E."/>
            <person name="Roest Crollius H."/>
            <person name="Montfort J."/>
            <person name="Robinson-Rechavi M."/>
            <person name="Bouchez O."/>
            <person name="Lampietro C."/>
            <person name="Lopez Roques C."/>
            <person name="Donnadieu C."/>
            <person name="Postlethwait J."/>
            <person name="Bobe J."/>
            <person name="Dillon D."/>
            <person name="Chandos A."/>
            <person name="von Hippel F."/>
            <person name="Guiguen Y."/>
        </authorList>
    </citation>
    <scope>NUCLEOTIDE SEQUENCE</scope>
    <source>
        <strain evidence="1">YG-Jan2019</strain>
    </source>
</reference>
<dbReference type="EMBL" id="CM055735">
    <property type="protein sequence ID" value="KAJ8007905.1"/>
    <property type="molecule type" value="Genomic_DNA"/>
</dbReference>
<accession>A0ACC2GWL6</accession>
<gene>
    <name evidence="1" type="ORF">DPEC_G00099030</name>
</gene>